<dbReference type="Gene3D" id="1.10.730.10">
    <property type="entry name" value="Isoleucyl-tRNA Synthetase, Domain 1"/>
    <property type="match status" value="1"/>
</dbReference>
<comment type="caution">
    <text evidence="1">The sequence shown here is derived from an EMBL/GenBank/DDBJ whole genome shotgun (WGS) entry which is preliminary data.</text>
</comment>
<evidence type="ECO:0000313" key="1">
    <source>
        <dbReference type="EMBL" id="KKL49127.1"/>
    </source>
</evidence>
<dbReference type="EMBL" id="LAZR01033074">
    <property type="protein sequence ID" value="KKL49127.1"/>
    <property type="molecule type" value="Genomic_DNA"/>
</dbReference>
<reference evidence="1" key="1">
    <citation type="journal article" date="2015" name="Nature">
        <title>Complex archaea that bridge the gap between prokaryotes and eukaryotes.</title>
        <authorList>
            <person name="Spang A."/>
            <person name="Saw J.H."/>
            <person name="Jorgensen S.L."/>
            <person name="Zaremba-Niedzwiedzka K."/>
            <person name="Martijn J."/>
            <person name="Lind A.E."/>
            <person name="van Eijk R."/>
            <person name="Schleper C."/>
            <person name="Guy L."/>
            <person name="Ettema T.J."/>
        </authorList>
    </citation>
    <scope>NUCLEOTIDE SEQUENCE</scope>
</reference>
<protein>
    <recommendedName>
        <fullName evidence="2">Leucine--tRNA ligase</fullName>
    </recommendedName>
</protein>
<sequence length="44" mass="5457">MDKQYKPEEVELKWQRHWAENNAFRTAADSTKEKFYCLEMFPYP</sequence>
<dbReference type="Gene3D" id="3.40.50.620">
    <property type="entry name" value="HUPs"/>
    <property type="match status" value="1"/>
</dbReference>
<dbReference type="InterPro" id="IPR014729">
    <property type="entry name" value="Rossmann-like_a/b/a_fold"/>
</dbReference>
<proteinExistence type="predicted"/>
<evidence type="ECO:0008006" key="2">
    <source>
        <dbReference type="Google" id="ProtNLM"/>
    </source>
</evidence>
<organism evidence="1">
    <name type="scientific">marine sediment metagenome</name>
    <dbReference type="NCBI Taxonomy" id="412755"/>
    <lineage>
        <taxon>unclassified sequences</taxon>
        <taxon>metagenomes</taxon>
        <taxon>ecological metagenomes</taxon>
    </lineage>
</organism>
<dbReference type="AlphaFoldDB" id="A0A0F9FD98"/>
<feature type="non-terminal residue" evidence="1">
    <location>
        <position position="44"/>
    </location>
</feature>
<accession>A0A0F9FD98</accession>
<dbReference type="SUPFAM" id="SSF52374">
    <property type="entry name" value="Nucleotidylyl transferase"/>
    <property type="match status" value="1"/>
</dbReference>
<name>A0A0F9FD98_9ZZZZ</name>
<gene>
    <name evidence="1" type="ORF">LCGC14_2318640</name>
</gene>